<dbReference type="EMBL" id="CAKLPZ010000002">
    <property type="protein sequence ID" value="CAH1001251.1"/>
    <property type="molecule type" value="Genomic_DNA"/>
</dbReference>
<feature type="domain" description="DUF4007" evidence="1">
    <location>
        <begin position="6"/>
        <end position="293"/>
    </location>
</feature>
<reference evidence="2" key="1">
    <citation type="submission" date="2021-12" db="EMBL/GenBank/DDBJ databases">
        <authorList>
            <person name="Rodrigo-Torres L."/>
            <person name="Arahal R. D."/>
            <person name="Lucena T."/>
        </authorList>
    </citation>
    <scope>NUCLEOTIDE SEQUENCE</scope>
    <source>
        <strain evidence="2">CECT 8419</strain>
    </source>
</reference>
<keyword evidence="3" id="KW-1185">Reference proteome</keyword>
<sequence length="295" mass="33996">MGKLSFSGHESFICKQFWLKKGADFVSNPQMSFAADDAVVELGVGKNMVRSIRFWLKAFDIIEDNDQLTRMGRYLFSEKGKDPYLESIGSVWLLHYLLVKTKRASLYGLVFNDFRRLRPEFQFEQLQAYVERTCEEQGTTYSSNTIKRDITVLINNYVAPSLKKKSDLEDDFSGLLYELRILEKKSKADIIRDTIVDYHVISPDYRDTLPWQIVLYSILDNDSFSNSITFQDLYNAPDSPGSVFALSQEGLYRKIQQIIEFDPACSYSETAGNRVLQISTSLINKFSVLDAYYPQ</sequence>
<dbReference type="Pfam" id="PF13182">
    <property type="entry name" value="DUF4007"/>
    <property type="match status" value="1"/>
</dbReference>
<organism evidence="2 3">
    <name type="scientific">Neolewinella maritima</name>
    <dbReference type="NCBI Taxonomy" id="1383882"/>
    <lineage>
        <taxon>Bacteria</taxon>
        <taxon>Pseudomonadati</taxon>
        <taxon>Bacteroidota</taxon>
        <taxon>Saprospiria</taxon>
        <taxon>Saprospirales</taxon>
        <taxon>Lewinellaceae</taxon>
        <taxon>Neolewinella</taxon>
    </lineage>
</organism>
<dbReference type="Proteomes" id="UP000837803">
    <property type="component" value="Unassembled WGS sequence"/>
</dbReference>
<evidence type="ECO:0000313" key="2">
    <source>
        <dbReference type="EMBL" id="CAH1001251.1"/>
    </source>
</evidence>
<evidence type="ECO:0000313" key="3">
    <source>
        <dbReference type="Proteomes" id="UP000837803"/>
    </source>
</evidence>
<accession>A0ABM9B2B3</accession>
<name>A0ABM9B2B3_9BACT</name>
<dbReference type="InterPro" id="IPR025248">
    <property type="entry name" value="DUF4007"/>
</dbReference>
<protein>
    <recommendedName>
        <fullName evidence="1">DUF4007 domain-containing protein</fullName>
    </recommendedName>
</protein>
<comment type="caution">
    <text evidence="2">The sequence shown here is derived from an EMBL/GenBank/DDBJ whole genome shotgun (WGS) entry which is preliminary data.</text>
</comment>
<evidence type="ECO:0000259" key="1">
    <source>
        <dbReference type="Pfam" id="PF13182"/>
    </source>
</evidence>
<gene>
    <name evidence="2" type="ORF">LEM8419_02150</name>
</gene>
<dbReference type="RefSeq" id="WP_238751099.1">
    <property type="nucleotide sequence ID" value="NZ_CAKLPZ010000002.1"/>
</dbReference>
<proteinExistence type="predicted"/>